<dbReference type="GO" id="GO:0016758">
    <property type="term" value="F:hexosyltransferase activity"/>
    <property type="evidence" value="ECO:0007669"/>
    <property type="project" value="TreeGrafter"/>
</dbReference>
<feature type="transmembrane region" description="Helical" evidence="12">
    <location>
        <begin position="28"/>
        <end position="56"/>
    </location>
</feature>
<dbReference type="PANTHER" id="PTHR43867:SF5">
    <property type="entry name" value="GLUCANS BIOSYNTHESIS GLUCOSYLTRANSFERASE H"/>
    <property type="match status" value="1"/>
</dbReference>
<dbReference type="OrthoDB" id="9775281at2"/>
<sequence>MLVFVSLLAVLSTAIVVAFAQAVDEWTWIAWAVLPLMAVNAVWISGGAATAIIGAFGPHKTPPEAPHRWRARSKTAILVTLCGEEPKPVARHLASLASGLARQDLADATEIFVLSDTGEGAATAREDAAFSELIAAGLLSYRRRPNRTNRKPGNIADWFVAHGASFDHMIVLDADSRMSPHSIRHLIWTMEVSPRVGLCQAGISLVPGRTRFGRYQRVTSRLLSRTFGQGFAAWSGPTGNYWGHNAIIRTEAFRAAVDLPRLSGPPPFGGAILSHDFIEAAWIRRAGWDVVLCPNLMGSAEDAPQTLQDFFKRDRRWCQGNLQHVRLLAEPGLHGLSRFHLICGIFSYLAAPIWLVLLALLSSELISVWGFLPVLSIAAVLLVPKLCALVHALPRARTTRRRSVILRAWLAELALSTLLAPVIMLRQTSFVGAILTGRDSGWKSPERPGIQLPQGWPEAALGIVVLALTIASGTTGAFWLALVIVPLLAAPIMMRKLNEVPS</sequence>
<evidence type="ECO:0000256" key="12">
    <source>
        <dbReference type="SAM" id="Phobius"/>
    </source>
</evidence>
<evidence type="ECO:0000256" key="2">
    <source>
        <dbReference type="ARBA" id="ARBA00005001"/>
    </source>
</evidence>
<dbReference type="InterPro" id="IPR029044">
    <property type="entry name" value="Nucleotide-diphossugar_trans"/>
</dbReference>
<comment type="pathway">
    <text evidence="2">Glycan metabolism; osmoregulated periplasmic glucan (OPG) biosynthesis.</text>
</comment>
<keyword evidence="9 12" id="KW-0812">Transmembrane</keyword>
<dbReference type="GO" id="GO:0005886">
    <property type="term" value="C:plasma membrane"/>
    <property type="evidence" value="ECO:0007669"/>
    <property type="project" value="UniProtKB-SubCell"/>
</dbReference>
<feature type="transmembrane region" description="Helical" evidence="12">
    <location>
        <begin position="404"/>
        <end position="425"/>
    </location>
</feature>
<keyword evidence="16" id="KW-1185">Reference proteome</keyword>
<feature type="domain" description="Glycosyltransferase 2-like" evidence="14">
    <location>
        <begin position="170"/>
        <end position="362"/>
    </location>
</feature>
<evidence type="ECO:0000256" key="10">
    <source>
        <dbReference type="ARBA" id="ARBA00022989"/>
    </source>
</evidence>
<dbReference type="NCBIfam" id="NF003962">
    <property type="entry name" value="PRK05454.2-5"/>
    <property type="match status" value="1"/>
</dbReference>
<proteinExistence type="inferred from homology"/>
<evidence type="ECO:0000256" key="13">
    <source>
        <dbReference type="SAM" id="SignalP"/>
    </source>
</evidence>
<keyword evidence="13" id="KW-0732">Signal</keyword>
<comment type="subcellular location">
    <subcellularLocation>
        <location evidence="1">Cell inner membrane</location>
        <topology evidence="1">Multi-pass membrane protein</topology>
    </subcellularLocation>
</comment>
<dbReference type="Pfam" id="PF13632">
    <property type="entry name" value="Glyco_trans_2_3"/>
    <property type="match status" value="1"/>
</dbReference>
<evidence type="ECO:0000256" key="5">
    <source>
        <dbReference type="ARBA" id="ARBA00022475"/>
    </source>
</evidence>
<dbReference type="STRING" id="996342.SAMN05443551_2031"/>
<feature type="transmembrane region" description="Helical" evidence="12">
    <location>
        <begin position="368"/>
        <end position="392"/>
    </location>
</feature>
<evidence type="ECO:0000259" key="14">
    <source>
        <dbReference type="Pfam" id="PF13632"/>
    </source>
</evidence>
<evidence type="ECO:0000256" key="9">
    <source>
        <dbReference type="ARBA" id="ARBA00022692"/>
    </source>
</evidence>
<feature type="transmembrane region" description="Helical" evidence="12">
    <location>
        <begin position="459"/>
        <end position="489"/>
    </location>
</feature>
<dbReference type="PANTHER" id="PTHR43867">
    <property type="entry name" value="CELLULOSE SYNTHASE CATALYTIC SUBUNIT A [UDP-FORMING]"/>
    <property type="match status" value="1"/>
</dbReference>
<keyword evidence="10 12" id="KW-1133">Transmembrane helix</keyword>
<keyword evidence="6" id="KW-0997">Cell inner membrane</keyword>
<feature type="chain" id="PRO_5013246005" description="Glucans biosynthesis glucosyltransferase H" evidence="13">
    <location>
        <begin position="23"/>
        <end position="502"/>
    </location>
</feature>
<keyword evidence="11 12" id="KW-0472">Membrane</keyword>
<evidence type="ECO:0000313" key="15">
    <source>
        <dbReference type="EMBL" id="SHH34366.1"/>
    </source>
</evidence>
<evidence type="ECO:0000256" key="7">
    <source>
        <dbReference type="ARBA" id="ARBA00022676"/>
    </source>
</evidence>
<evidence type="ECO:0000313" key="16">
    <source>
        <dbReference type="Proteomes" id="UP000184221"/>
    </source>
</evidence>
<dbReference type="Gene3D" id="3.90.550.10">
    <property type="entry name" value="Spore Coat Polysaccharide Biosynthesis Protein SpsA, Chain A"/>
    <property type="match status" value="1"/>
</dbReference>
<keyword evidence="5" id="KW-1003">Cell membrane</keyword>
<accession>A0A1M5S7A1</accession>
<dbReference type="Proteomes" id="UP000184221">
    <property type="component" value="Unassembled WGS sequence"/>
</dbReference>
<dbReference type="EMBL" id="FQXC01000002">
    <property type="protein sequence ID" value="SHH34366.1"/>
    <property type="molecule type" value="Genomic_DNA"/>
</dbReference>
<organism evidence="15 16">
    <name type="scientific">Marivita hallyeonensis</name>
    <dbReference type="NCBI Taxonomy" id="996342"/>
    <lineage>
        <taxon>Bacteria</taxon>
        <taxon>Pseudomonadati</taxon>
        <taxon>Pseudomonadota</taxon>
        <taxon>Alphaproteobacteria</taxon>
        <taxon>Rhodobacterales</taxon>
        <taxon>Roseobacteraceae</taxon>
        <taxon>Marivita</taxon>
    </lineage>
</organism>
<evidence type="ECO:0000256" key="4">
    <source>
        <dbReference type="ARBA" id="ARBA00020585"/>
    </source>
</evidence>
<comment type="similarity">
    <text evidence="3">Belongs to the glycosyltransferase 2 family. OpgH subfamily.</text>
</comment>
<dbReference type="SUPFAM" id="SSF53448">
    <property type="entry name" value="Nucleotide-diphospho-sugar transferases"/>
    <property type="match status" value="1"/>
</dbReference>
<protein>
    <recommendedName>
        <fullName evidence="4">Glucans biosynthesis glucosyltransferase H</fullName>
    </recommendedName>
</protein>
<feature type="transmembrane region" description="Helical" evidence="12">
    <location>
        <begin position="339"/>
        <end position="362"/>
    </location>
</feature>
<name>A0A1M5S7A1_9RHOB</name>
<evidence type="ECO:0000256" key="1">
    <source>
        <dbReference type="ARBA" id="ARBA00004429"/>
    </source>
</evidence>
<feature type="signal peptide" evidence="13">
    <location>
        <begin position="1"/>
        <end position="22"/>
    </location>
</feature>
<dbReference type="InterPro" id="IPR001173">
    <property type="entry name" value="Glyco_trans_2-like"/>
</dbReference>
<evidence type="ECO:0000256" key="6">
    <source>
        <dbReference type="ARBA" id="ARBA00022519"/>
    </source>
</evidence>
<reference evidence="15 16" key="1">
    <citation type="submission" date="2016-11" db="EMBL/GenBank/DDBJ databases">
        <authorList>
            <person name="Jaros S."/>
            <person name="Januszkiewicz K."/>
            <person name="Wedrychowicz H."/>
        </authorList>
    </citation>
    <scope>NUCLEOTIDE SEQUENCE [LARGE SCALE GENOMIC DNA]</scope>
    <source>
        <strain evidence="15 16">DSM 29431</strain>
    </source>
</reference>
<evidence type="ECO:0000256" key="11">
    <source>
        <dbReference type="ARBA" id="ARBA00023136"/>
    </source>
</evidence>
<gene>
    <name evidence="15" type="ORF">SAMN05443551_2031</name>
</gene>
<evidence type="ECO:0000256" key="8">
    <source>
        <dbReference type="ARBA" id="ARBA00022679"/>
    </source>
</evidence>
<keyword evidence="7" id="KW-0328">Glycosyltransferase</keyword>
<dbReference type="AlphaFoldDB" id="A0A1M5S7A1"/>
<dbReference type="InterPro" id="IPR050321">
    <property type="entry name" value="Glycosyltr_2/OpgH_subfam"/>
</dbReference>
<evidence type="ECO:0000256" key="3">
    <source>
        <dbReference type="ARBA" id="ARBA00009337"/>
    </source>
</evidence>
<keyword evidence="8 15" id="KW-0808">Transferase</keyword>